<dbReference type="InterPro" id="IPR001320">
    <property type="entry name" value="Iontro_rcpt_C"/>
</dbReference>
<gene>
    <name evidence="4" type="ORF">UFOPK2579_00971</name>
</gene>
<dbReference type="Gene3D" id="3.40.190.10">
    <property type="entry name" value="Periplasmic binding protein-like II"/>
    <property type="match status" value="2"/>
</dbReference>
<reference evidence="4" key="1">
    <citation type="submission" date="2020-05" db="EMBL/GenBank/DDBJ databases">
        <authorList>
            <person name="Chiriac C."/>
            <person name="Salcher M."/>
            <person name="Ghai R."/>
            <person name="Kavagutti S V."/>
        </authorList>
    </citation>
    <scope>NUCLEOTIDE SEQUENCE</scope>
</reference>
<feature type="domain" description="Ionotropic glutamate receptor C-terminal" evidence="3">
    <location>
        <begin position="58"/>
        <end position="286"/>
    </location>
</feature>
<evidence type="ECO:0000313" key="4">
    <source>
        <dbReference type="EMBL" id="CAB4701664.1"/>
    </source>
</evidence>
<accession>A0A6J6Q0K5</accession>
<proteinExistence type="predicted"/>
<protein>
    <submittedName>
        <fullName evidence="4">Unannotated protein</fullName>
    </submittedName>
</protein>
<keyword evidence="1" id="KW-0732">Signal</keyword>
<dbReference type="InterPro" id="IPR001638">
    <property type="entry name" value="Solute-binding_3/MltF_N"/>
</dbReference>
<dbReference type="SUPFAM" id="SSF53850">
    <property type="entry name" value="Periplasmic binding protein-like II"/>
    <property type="match status" value="1"/>
</dbReference>
<dbReference type="GO" id="GO:0016020">
    <property type="term" value="C:membrane"/>
    <property type="evidence" value="ECO:0007669"/>
    <property type="project" value="InterPro"/>
</dbReference>
<dbReference type="PANTHER" id="PTHR35936">
    <property type="entry name" value="MEMBRANE-BOUND LYTIC MUREIN TRANSGLYCOSYLASE F"/>
    <property type="match status" value="1"/>
</dbReference>
<dbReference type="PANTHER" id="PTHR35936:SF17">
    <property type="entry name" value="ARGININE-BINDING EXTRACELLULAR PROTEIN ARTP"/>
    <property type="match status" value="1"/>
</dbReference>
<dbReference type="SMART" id="SM00062">
    <property type="entry name" value="PBPb"/>
    <property type="match status" value="1"/>
</dbReference>
<sequence length="294" mass="30889">MSKRRSAALASLVPLLVLAAACAPADDESAADPSTDSTASVSADACETDQLPLLTDGTLTIGTDSPAYEPWFVDNDPTNGEGYESAVAYAVAEQLGFSADEVTWVTVPFNTSYKPGAKPFDFDINQISITPSRAKVVDFSDGYYAAAQAVIALKGSPVSEISSIADLADYNLGAQTGTTSLSAITDIIKPANDPLVFEDTNAAKQALNNGQVDAILADLPTAFYISAVEISGSEIVGQFQPETGEQEEFGMLFEKGSELVPCVDAALAALREDGTLDEIQQRWLSDVVSVPELS</sequence>
<evidence type="ECO:0000259" key="3">
    <source>
        <dbReference type="SMART" id="SM00079"/>
    </source>
</evidence>
<dbReference type="CDD" id="cd13530">
    <property type="entry name" value="PBP2_peptides_like"/>
    <property type="match status" value="1"/>
</dbReference>
<dbReference type="GO" id="GO:0015276">
    <property type="term" value="F:ligand-gated monoatomic ion channel activity"/>
    <property type="evidence" value="ECO:0007669"/>
    <property type="project" value="InterPro"/>
</dbReference>
<dbReference type="Pfam" id="PF00497">
    <property type="entry name" value="SBP_bac_3"/>
    <property type="match status" value="1"/>
</dbReference>
<name>A0A6J6Q0K5_9ZZZZ</name>
<dbReference type="EMBL" id="CAEZXR010000094">
    <property type="protein sequence ID" value="CAB4701664.1"/>
    <property type="molecule type" value="Genomic_DNA"/>
</dbReference>
<dbReference type="SMART" id="SM00079">
    <property type="entry name" value="PBPe"/>
    <property type="match status" value="1"/>
</dbReference>
<evidence type="ECO:0000259" key="2">
    <source>
        <dbReference type="SMART" id="SM00062"/>
    </source>
</evidence>
<dbReference type="PROSITE" id="PS51257">
    <property type="entry name" value="PROKAR_LIPOPROTEIN"/>
    <property type="match status" value="1"/>
</dbReference>
<feature type="domain" description="Solute-binding protein family 3/N-terminal" evidence="2">
    <location>
        <begin position="58"/>
        <end position="287"/>
    </location>
</feature>
<organism evidence="4">
    <name type="scientific">freshwater metagenome</name>
    <dbReference type="NCBI Taxonomy" id="449393"/>
    <lineage>
        <taxon>unclassified sequences</taxon>
        <taxon>metagenomes</taxon>
        <taxon>ecological metagenomes</taxon>
    </lineage>
</organism>
<evidence type="ECO:0000256" key="1">
    <source>
        <dbReference type="ARBA" id="ARBA00022729"/>
    </source>
</evidence>
<dbReference type="AlphaFoldDB" id="A0A6J6Q0K5"/>